<dbReference type="PANTHER" id="PTHR10916">
    <property type="entry name" value="60S RIBOSOMAL PROTEIN L35/50S RIBOSOMAL PROTEIN L29"/>
    <property type="match status" value="1"/>
</dbReference>
<dbReference type="NCBIfam" id="TIGR00012">
    <property type="entry name" value="L29"/>
    <property type="match status" value="1"/>
</dbReference>
<organism evidence="6 7">
    <name type="scientific">Synechococcus lacustris str. Tous</name>
    <dbReference type="NCBI Taxonomy" id="1910958"/>
    <lineage>
        <taxon>Bacteria</taxon>
        <taxon>Bacillati</taxon>
        <taxon>Cyanobacteriota</taxon>
        <taxon>Cyanophyceae</taxon>
        <taxon>Synechococcales</taxon>
        <taxon>Synechococcaceae</taxon>
        <taxon>Synechococcus</taxon>
    </lineage>
</organism>
<dbReference type="CDD" id="cd00427">
    <property type="entry name" value="Ribosomal_L29_HIP"/>
    <property type="match status" value="1"/>
</dbReference>
<comment type="caution">
    <text evidence="6">The sequence shown here is derived from an EMBL/GenBank/DDBJ whole genome shotgun (WGS) entry which is preliminary data.</text>
</comment>
<dbReference type="EMBL" id="PXVC01000001">
    <property type="protein sequence ID" value="PSI02885.1"/>
    <property type="molecule type" value="Genomic_DNA"/>
</dbReference>
<proteinExistence type="inferred from homology"/>
<dbReference type="Gene3D" id="1.10.287.310">
    <property type="match status" value="1"/>
</dbReference>
<dbReference type="InterPro" id="IPR001854">
    <property type="entry name" value="Ribosomal_uL29"/>
</dbReference>
<evidence type="ECO:0000256" key="3">
    <source>
        <dbReference type="ARBA" id="ARBA00023274"/>
    </source>
</evidence>
<name>A0A2P7EI35_9SYNE</name>
<reference evidence="7" key="1">
    <citation type="submission" date="2018-03" db="EMBL/GenBank/DDBJ databases">
        <title>Ecological and genomic features of two cosmopolitan and abundant freshwater picocyanobacteria.</title>
        <authorList>
            <person name="Cabello-Yeves P.J."/>
            <person name="Picazo A."/>
            <person name="Camacho A."/>
            <person name="Callieri C."/>
            <person name="Rosselli R."/>
            <person name="Roda-Garcia J."/>
            <person name="Coutinho F.H."/>
            <person name="Rodriguez-Valera F."/>
        </authorList>
    </citation>
    <scope>NUCLEOTIDE SEQUENCE [LARGE SCALE GENOMIC DNA]</scope>
    <source>
        <strain evidence="7">Tous</strain>
    </source>
</reference>
<dbReference type="RefSeq" id="WP_106498673.1">
    <property type="nucleotide sequence ID" value="NZ_PXVC01000001.1"/>
</dbReference>
<dbReference type="PANTHER" id="PTHR10916:SF0">
    <property type="entry name" value="LARGE RIBOSOMAL SUBUNIT PROTEIN UL29C"/>
    <property type="match status" value="1"/>
</dbReference>
<dbReference type="GO" id="GO:0003735">
    <property type="term" value="F:structural constituent of ribosome"/>
    <property type="evidence" value="ECO:0007669"/>
    <property type="project" value="InterPro"/>
</dbReference>
<evidence type="ECO:0000256" key="5">
    <source>
        <dbReference type="HAMAP-Rule" id="MF_00374"/>
    </source>
</evidence>
<dbReference type="STRING" id="1910958.BTM30_03680"/>
<keyword evidence="3 5" id="KW-0687">Ribonucleoprotein</keyword>
<dbReference type="GO" id="GO:0006412">
    <property type="term" value="P:translation"/>
    <property type="evidence" value="ECO:0007669"/>
    <property type="project" value="UniProtKB-UniRule"/>
</dbReference>
<dbReference type="GO" id="GO:0022625">
    <property type="term" value="C:cytosolic large ribosomal subunit"/>
    <property type="evidence" value="ECO:0007669"/>
    <property type="project" value="TreeGrafter"/>
</dbReference>
<dbReference type="HAMAP" id="MF_00374">
    <property type="entry name" value="Ribosomal_uL29"/>
    <property type="match status" value="1"/>
</dbReference>
<evidence type="ECO:0000256" key="2">
    <source>
        <dbReference type="ARBA" id="ARBA00022980"/>
    </source>
</evidence>
<dbReference type="Proteomes" id="UP000240206">
    <property type="component" value="Unassembled WGS sequence"/>
</dbReference>
<evidence type="ECO:0000256" key="1">
    <source>
        <dbReference type="ARBA" id="ARBA00009254"/>
    </source>
</evidence>
<sequence>MALPEIANLRSLSDGEISEQISGTRRELFDLRFQQATSRLENPHRFRHARLKLAQLLTVQKERSSSIAAL</sequence>
<comment type="similarity">
    <text evidence="1 5">Belongs to the universal ribosomal protein uL29 family.</text>
</comment>
<dbReference type="SUPFAM" id="SSF46561">
    <property type="entry name" value="Ribosomal protein L29 (L29p)"/>
    <property type="match status" value="1"/>
</dbReference>
<dbReference type="AlphaFoldDB" id="A0A2P7EI35"/>
<evidence type="ECO:0000256" key="4">
    <source>
        <dbReference type="ARBA" id="ARBA00035204"/>
    </source>
</evidence>
<keyword evidence="2 5" id="KW-0689">Ribosomal protein</keyword>
<protein>
    <recommendedName>
        <fullName evidence="4 5">Large ribosomal subunit protein uL29</fullName>
    </recommendedName>
</protein>
<dbReference type="Pfam" id="PF00831">
    <property type="entry name" value="Ribosomal_L29"/>
    <property type="match status" value="1"/>
</dbReference>
<dbReference type="InterPro" id="IPR036049">
    <property type="entry name" value="Ribosomal_uL29_sf"/>
</dbReference>
<evidence type="ECO:0000313" key="6">
    <source>
        <dbReference type="EMBL" id="PSI02885.1"/>
    </source>
</evidence>
<accession>A0A2P7EI35</accession>
<gene>
    <name evidence="5" type="primary">rpmC</name>
    <name evidence="5" type="synonym">rpl29</name>
    <name evidence="6" type="ORF">C7K08_00385</name>
</gene>
<dbReference type="InterPro" id="IPR050063">
    <property type="entry name" value="Ribosomal_protein_uL29"/>
</dbReference>
<evidence type="ECO:0000313" key="7">
    <source>
        <dbReference type="Proteomes" id="UP000240206"/>
    </source>
</evidence>
<keyword evidence="7" id="KW-1185">Reference proteome</keyword>